<dbReference type="AlphaFoldDB" id="A0ABD0MJ81"/>
<protein>
    <submittedName>
        <fullName evidence="2">Uncharacterized protein</fullName>
    </submittedName>
</protein>
<feature type="non-terminal residue" evidence="2">
    <location>
        <position position="82"/>
    </location>
</feature>
<organism evidence="2 3">
    <name type="scientific">Cirrhinus mrigala</name>
    <name type="common">Mrigala</name>
    <dbReference type="NCBI Taxonomy" id="683832"/>
    <lineage>
        <taxon>Eukaryota</taxon>
        <taxon>Metazoa</taxon>
        <taxon>Chordata</taxon>
        <taxon>Craniata</taxon>
        <taxon>Vertebrata</taxon>
        <taxon>Euteleostomi</taxon>
        <taxon>Actinopterygii</taxon>
        <taxon>Neopterygii</taxon>
        <taxon>Teleostei</taxon>
        <taxon>Ostariophysi</taxon>
        <taxon>Cypriniformes</taxon>
        <taxon>Cyprinidae</taxon>
        <taxon>Labeoninae</taxon>
        <taxon>Labeonini</taxon>
        <taxon>Cirrhinus</taxon>
    </lineage>
</organism>
<dbReference type="Proteomes" id="UP001529510">
    <property type="component" value="Unassembled WGS sequence"/>
</dbReference>
<name>A0ABD0MJ81_CIRMR</name>
<gene>
    <name evidence="2" type="ORF">M9458_055625</name>
</gene>
<feature type="compositionally biased region" description="Acidic residues" evidence="1">
    <location>
        <begin position="70"/>
        <end position="82"/>
    </location>
</feature>
<feature type="region of interest" description="Disordered" evidence="1">
    <location>
        <begin position="1"/>
        <end position="82"/>
    </location>
</feature>
<evidence type="ECO:0000313" key="3">
    <source>
        <dbReference type="Proteomes" id="UP001529510"/>
    </source>
</evidence>
<evidence type="ECO:0000256" key="1">
    <source>
        <dbReference type="SAM" id="MobiDB-lite"/>
    </source>
</evidence>
<accession>A0ABD0MJ81</accession>
<feature type="compositionally biased region" description="Basic and acidic residues" evidence="1">
    <location>
        <begin position="19"/>
        <end position="29"/>
    </location>
</feature>
<comment type="caution">
    <text evidence="2">The sequence shown here is derived from an EMBL/GenBank/DDBJ whole genome shotgun (WGS) entry which is preliminary data.</text>
</comment>
<keyword evidence="3" id="KW-1185">Reference proteome</keyword>
<sequence length="82" mass="9142">MKRRELPLTSSGVRQRARVSLEKRLHDIAEDLQPEPTMTMTQDSQTDEHLESVCTDDVGGLTETQNVSEPDSESESEAADEP</sequence>
<reference evidence="2 3" key="1">
    <citation type="submission" date="2024-05" db="EMBL/GenBank/DDBJ databases">
        <title>Genome sequencing and assembly of Indian major carp, Cirrhinus mrigala (Hamilton, 1822).</title>
        <authorList>
            <person name="Mohindra V."/>
            <person name="Chowdhury L.M."/>
            <person name="Lal K."/>
            <person name="Jena J.K."/>
        </authorList>
    </citation>
    <scope>NUCLEOTIDE SEQUENCE [LARGE SCALE GENOMIC DNA]</scope>
    <source>
        <strain evidence="2">CM1030</strain>
        <tissue evidence="2">Blood</tissue>
    </source>
</reference>
<evidence type="ECO:0000313" key="2">
    <source>
        <dbReference type="EMBL" id="KAL0149010.1"/>
    </source>
</evidence>
<proteinExistence type="predicted"/>
<dbReference type="EMBL" id="JAMKFB020000556">
    <property type="protein sequence ID" value="KAL0149010.1"/>
    <property type="molecule type" value="Genomic_DNA"/>
</dbReference>